<evidence type="ECO:0000313" key="3">
    <source>
        <dbReference type="EMBL" id="CRL64034.1"/>
    </source>
</evidence>
<dbReference type="PANTHER" id="PTHR38693:SF1">
    <property type="entry name" value="UBIQUINONE BIOSYNTHESIS ACCESSORY FACTOR UBIJ"/>
    <property type="match status" value="1"/>
</dbReference>
<dbReference type="SUPFAM" id="SSF55718">
    <property type="entry name" value="SCP-like"/>
    <property type="match status" value="1"/>
</dbReference>
<dbReference type="UniPathway" id="UPA00232"/>
<protein>
    <recommendedName>
        <fullName evidence="1">Ubiquinone biosynthesis accessory factor UbiJ</fullName>
    </recommendedName>
</protein>
<comment type="subcellular location">
    <subcellularLocation>
        <location evidence="1">Cytoplasm</location>
    </subcellularLocation>
</comment>
<dbReference type="PANTHER" id="PTHR38693">
    <property type="entry name" value="UBIQUINONE BIOSYNTHESIS PROTEIN UBIJ"/>
    <property type="match status" value="1"/>
</dbReference>
<reference evidence="4" key="1">
    <citation type="submission" date="2015-06" db="EMBL/GenBank/DDBJ databases">
        <authorList>
            <person name="Urmite Genomes"/>
        </authorList>
    </citation>
    <scope>NUCLEOTIDE SEQUENCE [LARGE SCALE GENOMIC DNA]</scope>
    <source>
        <strain evidence="4">CSUR P1867</strain>
    </source>
</reference>
<evidence type="ECO:0000256" key="1">
    <source>
        <dbReference type="HAMAP-Rule" id="MF_02215"/>
    </source>
</evidence>
<keyword evidence="1" id="KW-0831">Ubiquinone biosynthesis</keyword>
<accession>A0A379EIA6</accession>
<comment type="pathway">
    <text evidence="1">Cofactor biosynthesis; ubiquinone biosynthesis.</text>
</comment>
<evidence type="ECO:0000313" key="4">
    <source>
        <dbReference type="Proteomes" id="UP000183920"/>
    </source>
</evidence>
<organism evidence="3 4">
    <name type="scientific">Proteus penneri</name>
    <dbReference type="NCBI Taxonomy" id="102862"/>
    <lineage>
        <taxon>Bacteria</taxon>
        <taxon>Pseudomonadati</taxon>
        <taxon>Pseudomonadota</taxon>
        <taxon>Gammaproteobacteria</taxon>
        <taxon>Enterobacterales</taxon>
        <taxon>Morganellaceae</taxon>
        <taxon>Proteus</taxon>
    </lineage>
</organism>
<dbReference type="GO" id="GO:0006744">
    <property type="term" value="P:ubiquinone biosynthetic process"/>
    <property type="evidence" value="ECO:0007669"/>
    <property type="project" value="UniProtKB-UniRule"/>
</dbReference>
<dbReference type="HAMAP" id="MF_02215">
    <property type="entry name" value="UbiJ"/>
    <property type="match status" value="1"/>
</dbReference>
<sequence length="223" mass="25423">MHYTKDLNSEMEKATFSHDIASQVLYPLLTASMETALNHVLYQENVLKPARNRLAGKVLALSINEFPRSIYLVFSEQQVDVLSQWDDEIDCLIKTKLLTLIKLRDRQKMSELINRGDITIDGDMQVVQNWSALLDMAQWDPAQYLAPYIGDIAAQSLTVVAGKGVQLFSALLNHQKDYLRDALIEEWKTAPSALETVHFYDEIEEVAQQTAELEKRLGLLEKK</sequence>
<keyword evidence="1" id="KW-0963">Cytoplasm</keyword>
<proteinExistence type="inferred from homology"/>
<dbReference type="AlphaFoldDB" id="A0A0G4QEL5"/>
<accession>A0A0G4QEL5</accession>
<dbReference type="InterPro" id="IPR003033">
    <property type="entry name" value="SCP2_sterol-bd_dom"/>
</dbReference>
<dbReference type="Proteomes" id="UP000183920">
    <property type="component" value="Unassembled WGS sequence"/>
</dbReference>
<evidence type="ECO:0000259" key="2">
    <source>
        <dbReference type="Pfam" id="PF02036"/>
    </source>
</evidence>
<feature type="domain" description="SCP2" evidence="2">
    <location>
        <begin position="37"/>
        <end position="135"/>
    </location>
</feature>
<dbReference type="EMBL" id="CVRY01000006">
    <property type="protein sequence ID" value="CRL64034.1"/>
    <property type="molecule type" value="Genomic_DNA"/>
</dbReference>
<dbReference type="InterPro" id="IPR036527">
    <property type="entry name" value="SCP2_sterol-bd_dom_sf"/>
</dbReference>
<gene>
    <name evidence="1" type="primary">ubiJ</name>
    <name evidence="3" type="ORF">BN1804_02778</name>
</gene>
<comment type="function">
    <text evidence="1">Required for ubiquinone (coenzyme Q) biosynthesis. Binds hydrophobic ubiquinone biosynthetic intermediates via its SCP2 domain and is essential for the stability of the Ubi complex. May constitute a docking platform where Ubi enzymes assemble and access their SCP2-bound polyprenyl substrates.</text>
</comment>
<comment type="similarity">
    <text evidence="1">Belongs to the UbiJ family.</text>
</comment>
<dbReference type="GO" id="GO:0005737">
    <property type="term" value="C:cytoplasm"/>
    <property type="evidence" value="ECO:0007669"/>
    <property type="project" value="UniProtKB-SubCell"/>
</dbReference>
<dbReference type="Pfam" id="PF02036">
    <property type="entry name" value="SCP2"/>
    <property type="match status" value="1"/>
</dbReference>
<name>A0A0G4QEL5_9GAMM</name>
<dbReference type="InterPro" id="IPR038989">
    <property type="entry name" value="UbiJ"/>
</dbReference>